<feature type="transmembrane region" description="Helical" evidence="1">
    <location>
        <begin position="354"/>
        <end position="375"/>
    </location>
</feature>
<feature type="transmembrane region" description="Helical" evidence="1">
    <location>
        <begin position="29"/>
        <end position="50"/>
    </location>
</feature>
<comment type="caution">
    <text evidence="2">The sequence shown here is derived from an EMBL/GenBank/DDBJ whole genome shotgun (WGS) entry which is preliminary data.</text>
</comment>
<name>A0A444W2D1_9FLAO</name>
<dbReference type="Pfam" id="PF03929">
    <property type="entry name" value="PepSY_TM"/>
    <property type="match status" value="1"/>
</dbReference>
<reference evidence="2 3" key="1">
    <citation type="submission" date="2014-12" db="EMBL/GenBank/DDBJ databases">
        <title>Genome sequence of Flavobacterium anhuiense RCM74.</title>
        <authorList>
            <person name="Kim J.F."/>
            <person name="Song J.Y."/>
            <person name="Kwak M.-J."/>
            <person name="Lee S.-W."/>
        </authorList>
    </citation>
    <scope>NUCLEOTIDE SEQUENCE [LARGE SCALE GENOMIC DNA]</scope>
    <source>
        <strain evidence="2 3">RCM74</strain>
    </source>
</reference>
<sequence length="386" mass="44464">MPYIDFEHTFTLLIKKMGFKTKIRFIHKWLGLISGLIVFIVCITGCIFCFHDEIKDITRKEWRLVEPQNKPFLPPSQLQEKAKEVVPNNKATMIAYYGKNRSAIVYTYSDRGNLYLYFNPYNGKYLKSENPETDFFIIVEYIHLYLLLPDYIGKHIIGGATIIFILLLISGIIQWWPKRKSDIKRSFTIKWSAKWRRVNYDWHNTTGFYISLIALILAITGLTFTYEWVGDGIYKSFNFGGEKASETKTPIIDTTSFKANSVTAIDKAFVQTQKLRPKAEMFFIMIPQKKGDIVSTGAYPHTLRYDQQSNYYFHPSSGKLIQSQTFDEKSLGLQVVEMNYGIHTGQVLDLPGKILAFTVSLIAAALPVSGFIIWFGRNRKSKKVKA</sequence>
<proteinExistence type="predicted"/>
<dbReference type="AlphaFoldDB" id="A0A444W2D1"/>
<dbReference type="PANTHER" id="PTHR34219">
    <property type="entry name" value="IRON-REGULATED INNER MEMBRANE PROTEIN-RELATED"/>
    <property type="match status" value="1"/>
</dbReference>
<dbReference type="PANTHER" id="PTHR34219:SF3">
    <property type="entry name" value="BLL7967 PROTEIN"/>
    <property type="match status" value="1"/>
</dbReference>
<keyword evidence="1" id="KW-1133">Transmembrane helix</keyword>
<dbReference type="Proteomes" id="UP000290433">
    <property type="component" value="Unassembled WGS sequence"/>
</dbReference>
<dbReference type="InterPro" id="IPR005625">
    <property type="entry name" value="PepSY-ass_TM"/>
</dbReference>
<feature type="transmembrane region" description="Helical" evidence="1">
    <location>
        <begin position="155"/>
        <end position="176"/>
    </location>
</feature>
<keyword evidence="1" id="KW-0812">Transmembrane</keyword>
<gene>
    <name evidence="2" type="ORF">NU08_0825</name>
</gene>
<organism evidence="2 3">
    <name type="scientific">Flavobacterium anhuiense</name>
    <dbReference type="NCBI Taxonomy" id="459526"/>
    <lineage>
        <taxon>Bacteria</taxon>
        <taxon>Pseudomonadati</taxon>
        <taxon>Bacteroidota</taxon>
        <taxon>Flavobacteriia</taxon>
        <taxon>Flavobacteriales</taxon>
        <taxon>Flavobacteriaceae</taxon>
        <taxon>Flavobacterium</taxon>
    </lineage>
</organism>
<evidence type="ECO:0000256" key="1">
    <source>
        <dbReference type="SAM" id="Phobius"/>
    </source>
</evidence>
<evidence type="ECO:0000313" key="3">
    <source>
        <dbReference type="Proteomes" id="UP000290433"/>
    </source>
</evidence>
<keyword evidence="1" id="KW-0472">Membrane</keyword>
<evidence type="ECO:0000313" key="2">
    <source>
        <dbReference type="EMBL" id="RYJ40069.1"/>
    </source>
</evidence>
<dbReference type="EMBL" id="JUIV01000002">
    <property type="protein sequence ID" value="RYJ40069.1"/>
    <property type="molecule type" value="Genomic_DNA"/>
</dbReference>
<accession>A0A444W2D1</accession>
<protein>
    <submittedName>
        <fullName evidence="2">PepSY-associated TM helix domain-containing protein</fullName>
    </submittedName>
</protein>
<feature type="transmembrane region" description="Helical" evidence="1">
    <location>
        <begin position="206"/>
        <end position="226"/>
    </location>
</feature>